<dbReference type="InterPro" id="IPR002110">
    <property type="entry name" value="Ankyrin_rpt"/>
</dbReference>
<dbReference type="SMART" id="SM00248">
    <property type="entry name" value="ANK"/>
    <property type="match status" value="9"/>
</dbReference>
<accession>A0ABD2W7F8</accession>
<dbReference type="AlphaFoldDB" id="A0ABD2W7F8"/>
<feature type="repeat" description="ANK" evidence="3">
    <location>
        <begin position="330"/>
        <end position="362"/>
    </location>
</feature>
<dbReference type="Gene3D" id="1.25.40.20">
    <property type="entry name" value="Ankyrin repeat-containing domain"/>
    <property type="match status" value="3"/>
</dbReference>
<dbReference type="Proteomes" id="UP001627154">
    <property type="component" value="Unassembled WGS sequence"/>
</dbReference>
<evidence type="ECO:0000256" key="3">
    <source>
        <dbReference type="PROSITE-ProRule" id="PRU00023"/>
    </source>
</evidence>
<dbReference type="PANTHER" id="PTHR24123">
    <property type="entry name" value="ANKYRIN REPEAT-CONTAINING"/>
    <property type="match status" value="1"/>
</dbReference>
<feature type="repeat" description="ANK" evidence="3">
    <location>
        <begin position="403"/>
        <end position="435"/>
    </location>
</feature>
<keyword evidence="2 3" id="KW-0040">ANK repeat</keyword>
<dbReference type="Pfam" id="PF12796">
    <property type="entry name" value="Ank_2"/>
    <property type="match status" value="3"/>
</dbReference>
<keyword evidence="5" id="KW-1185">Reference proteome</keyword>
<feature type="repeat" description="ANK" evidence="3">
    <location>
        <begin position="256"/>
        <end position="288"/>
    </location>
</feature>
<organism evidence="4 5">
    <name type="scientific">Trichogramma kaykai</name>
    <dbReference type="NCBI Taxonomy" id="54128"/>
    <lineage>
        <taxon>Eukaryota</taxon>
        <taxon>Metazoa</taxon>
        <taxon>Ecdysozoa</taxon>
        <taxon>Arthropoda</taxon>
        <taxon>Hexapoda</taxon>
        <taxon>Insecta</taxon>
        <taxon>Pterygota</taxon>
        <taxon>Neoptera</taxon>
        <taxon>Endopterygota</taxon>
        <taxon>Hymenoptera</taxon>
        <taxon>Apocrita</taxon>
        <taxon>Proctotrupomorpha</taxon>
        <taxon>Chalcidoidea</taxon>
        <taxon>Trichogrammatidae</taxon>
        <taxon>Trichogramma</taxon>
    </lineage>
</organism>
<name>A0ABD2W7F8_9HYME</name>
<comment type="caution">
    <text evidence="4">The sequence shown here is derived from an EMBL/GenBank/DDBJ whole genome shotgun (WGS) entry which is preliminary data.</text>
</comment>
<dbReference type="InterPro" id="IPR051165">
    <property type="entry name" value="Multifunctional_ANK_Repeat"/>
</dbReference>
<dbReference type="SUPFAM" id="SSF48403">
    <property type="entry name" value="Ankyrin repeat"/>
    <property type="match status" value="1"/>
</dbReference>
<dbReference type="InterPro" id="IPR036770">
    <property type="entry name" value="Ankyrin_rpt-contain_sf"/>
</dbReference>
<evidence type="ECO:0000256" key="2">
    <source>
        <dbReference type="ARBA" id="ARBA00023043"/>
    </source>
</evidence>
<dbReference type="EMBL" id="JBJJXI010000129">
    <property type="protein sequence ID" value="KAL3388530.1"/>
    <property type="molecule type" value="Genomic_DNA"/>
</dbReference>
<sequence length="739" mass="84665">MDECAKKISTDGGDIQLLKILLRQNVEWGVKKERYDFIRNLCLLIKVWEGELPNLRDFFSGQEIEDILFDCVNYWRMDDGCTVAITDFLVRCGYRDEPTQFDENGKLLLNRTTPLHHVARSVWTPQRAVTLRDLFVIYDRYDANYSDEDGFSHFHVACKYGLPEVVEKFLAAGQRPDCRVQCTGDTPLHVALTVNGLEVAQMLLRRSADSNLRNAVGMTPLHVICERARDDDLTRMFLELSYDKYRKLEIDLPDKWGRTPLLVSVSHELWDLTKLLLRRGADPNAANKDGSTALHIICARERDPYVRVTEFFLACYKKRRTVNVNHQDRHGRTPLLLALSRGRCEVFEFLLKNGANPHLADADGRTALHIIAARGDEHCAHKLLRLSFYNGFCPLWVDARDKFGNTPLHLALRYGHTNLAAYLLRCGAYPNLIDKDGATPLHLICSQEEVYDEDGHSLESFFEINDQLLQGVLINERDKKGRTSLQLAVANVFPAAVELLLAKGADASSFVFPAARDFDCEKLRTRCQDRFITYELWLAAGLMAAVDSLEKAGWELNRGTVETIMKLFADNGLFERSTNLQQCSHRKDWEALMINSSVSLYDLTRLTPKEAKKRVTFMNYFRSAHDIKWWQLFYVERVPLAVTLCEKFARKFFEFWALEPFMQLIHCRMPIECCETVLESLKNEDLYNMCSAAREENAETVEDADPVANPETGMSHAAALRIGLCQYLGREDWFAAALR</sequence>
<proteinExistence type="predicted"/>
<dbReference type="PRINTS" id="PR01415">
    <property type="entry name" value="ANKYRIN"/>
</dbReference>
<dbReference type="PROSITE" id="PS50088">
    <property type="entry name" value="ANK_REPEAT"/>
    <property type="match status" value="4"/>
</dbReference>
<dbReference type="PANTHER" id="PTHR24123:SF33">
    <property type="entry name" value="PROTEIN HOS4"/>
    <property type="match status" value="1"/>
</dbReference>
<keyword evidence="1" id="KW-0677">Repeat</keyword>
<evidence type="ECO:0000313" key="5">
    <source>
        <dbReference type="Proteomes" id="UP001627154"/>
    </source>
</evidence>
<dbReference type="PROSITE" id="PS50297">
    <property type="entry name" value="ANK_REP_REGION"/>
    <property type="match status" value="4"/>
</dbReference>
<gene>
    <name evidence="4" type="ORF">TKK_016252</name>
</gene>
<evidence type="ECO:0000313" key="4">
    <source>
        <dbReference type="EMBL" id="KAL3388530.1"/>
    </source>
</evidence>
<feature type="repeat" description="ANK" evidence="3">
    <location>
        <begin position="183"/>
        <end position="215"/>
    </location>
</feature>
<evidence type="ECO:0000256" key="1">
    <source>
        <dbReference type="ARBA" id="ARBA00022737"/>
    </source>
</evidence>
<dbReference type="Pfam" id="PF00023">
    <property type="entry name" value="Ank"/>
    <property type="match status" value="1"/>
</dbReference>
<reference evidence="4 5" key="1">
    <citation type="journal article" date="2024" name="bioRxiv">
        <title>A reference genome for Trichogramma kaykai: A tiny desert-dwelling parasitoid wasp with competing sex-ratio distorters.</title>
        <authorList>
            <person name="Culotta J."/>
            <person name="Lindsey A.R."/>
        </authorList>
    </citation>
    <scope>NUCLEOTIDE SEQUENCE [LARGE SCALE GENOMIC DNA]</scope>
    <source>
        <strain evidence="4 5">KSX58</strain>
    </source>
</reference>
<protein>
    <submittedName>
        <fullName evidence="4">Uncharacterized protein</fullName>
    </submittedName>
</protein>